<dbReference type="GO" id="GO:0006178">
    <property type="term" value="P:guanine salvage"/>
    <property type="evidence" value="ECO:0007669"/>
    <property type="project" value="TreeGrafter"/>
</dbReference>
<sequence length="268" mass="30965">MNCPFWKECGMVVFNIQDRPEDLNHCFGNFRSCPSFISRSRKEHRPEIKPPENGRMITIEELKTLSRLYFDTTYICARIKEVVKAFLKRLSERENKNPVVLIYIKEGATIFAEKIFAKLLPMLDASRIEYETGSMKTRRYNEDTSTSIFELIEDIPATIELAGKTVGIFEDIVDEGATIQFLRKHLISMGVKEKDIVIIAMIDKKVNRVIKLPEILSCISMMGNPEEFLWGSGLDLSDNPETRKVKEIWAIKRSLVKALRDNKWRIVA</sequence>
<feature type="domain" description="Phosphoribosyltransferase" evidence="3">
    <location>
        <begin position="79"/>
        <end position="208"/>
    </location>
</feature>
<dbReference type="Proteomes" id="UP000176451">
    <property type="component" value="Unassembled WGS sequence"/>
</dbReference>
<dbReference type="InterPro" id="IPR050408">
    <property type="entry name" value="HGPRT"/>
</dbReference>
<dbReference type="SUPFAM" id="SSF53271">
    <property type="entry name" value="PRTase-like"/>
    <property type="match status" value="1"/>
</dbReference>
<dbReference type="InterPro" id="IPR000836">
    <property type="entry name" value="PRTase_dom"/>
</dbReference>
<dbReference type="GO" id="GO:0046100">
    <property type="term" value="P:hypoxanthine metabolic process"/>
    <property type="evidence" value="ECO:0007669"/>
    <property type="project" value="TreeGrafter"/>
</dbReference>
<dbReference type="GO" id="GO:0032263">
    <property type="term" value="P:GMP salvage"/>
    <property type="evidence" value="ECO:0007669"/>
    <property type="project" value="TreeGrafter"/>
</dbReference>
<accession>A0A1F5EDN5</accession>
<gene>
    <name evidence="4" type="ORF">A3F08_02650</name>
</gene>
<evidence type="ECO:0000259" key="3">
    <source>
        <dbReference type="Pfam" id="PF00156"/>
    </source>
</evidence>
<dbReference type="PANTHER" id="PTHR43340:SF1">
    <property type="entry name" value="HYPOXANTHINE PHOSPHORIBOSYLTRANSFERASE"/>
    <property type="match status" value="1"/>
</dbReference>
<name>A0A1F5EDN5_9BACT</name>
<organism evidence="4 5">
    <name type="scientific">Candidatus Berkelbacteria bacterium RIFCSPHIGHO2_12_FULL_36_9</name>
    <dbReference type="NCBI Taxonomy" id="1797469"/>
    <lineage>
        <taxon>Bacteria</taxon>
        <taxon>Candidatus Berkelbacteria</taxon>
    </lineage>
</organism>
<protein>
    <recommendedName>
        <fullName evidence="3">Phosphoribosyltransferase domain-containing protein</fullName>
    </recommendedName>
</protein>
<dbReference type="Gene3D" id="3.40.50.2020">
    <property type="match status" value="1"/>
</dbReference>
<evidence type="ECO:0000256" key="2">
    <source>
        <dbReference type="ARBA" id="ARBA00049402"/>
    </source>
</evidence>
<dbReference type="GO" id="GO:0005829">
    <property type="term" value="C:cytosol"/>
    <property type="evidence" value="ECO:0007669"/>
    <property type="project" value="TreeGrafter"/>
</dbReference>
<dbReference type="InterPro" id="IPR029057">
    <property type="entry name" value="PRTase-like"/>
</dbReference>
<dbReference type="AlphaFoldDB" id="A0A1F5EDN5"/>
<dbReference type="CDD" id="cd06223">
    <property type="entry name" value="PRTases_typeI"/>
    <property type="match status" value="1"/>
</dbReference>
<comment type="caution">
    <text evidence="4">The sequence shown here is derived from an EMBL/GenBank/DDBJ whole genome shotgun (WGS) entry which is preliminary data.</text>
</comment>
<dbReference type="GO" id="GO:0000287">
    <property type="term" value="F:magnesium ion binding"/>
    <property type="evidence" value="ECO:0007669"/>
    <property type="project" value="TreeGrafter"/>
</dbReference>
<dbReference type="Pfam" id="PF00156">
    <property type="entry name" value="Pribosyltran"/>
    <property type="match status" value="1"/>
</dbReference>
<reference evidence="4 5" key="1">
    <citation type="journal article" date="2016" name="Nat. Commun.">
        <title>Thousands of microbial genomes shed light on interconnected biogeochemical processes in an aquifer system.</title>
        <authorList>
            <person name="Anantharaman K."/>
            <person name="Brown C.T."/>
            <person name="Hug L.A."/>
            <person name="Sharon I."/>
            <person name="Castelle C.J."/>
            <person name="Probst A.J."/>
            <person name="Thomas B.C."/>
            <person name="Singh A."/>
            <person name="Wilkins M.J."/>
            <person name="Karaoz U."/>
            <person name="Brodie E.L."/>
            <person name="Williams K.H."/>
            <person name="Hubbard S.S."/>
            <person name="Banfield J.F."/>
        </authorList>
    </citation>
    <scope>NUCLEOTIDE SEQUENCE [LARGE SCALE GENOMIC DNA]</scope>
</reference>
<dbReference type="GO" id="GO:0004422">
    <property type="term" value="F:hypoxanthine phosphoribosyltransferase activity"/>
    <property type="evidence" value="ECO:0007669"/>
    <property type="project" value="TreeGrafter"/>
</dbReference>
<evidence type="ECO:0000313" key="4">
    <source>
        <dbReference type="EMBL" id="OGD65549.1"/>
    </source>
</evidence>
<proteinExistence type="predicted"/>
<evidence type="ECO:0000313" key="5">
    <source>
        <dbReference type="Proteomes" id="UP000176451"/>
    </source>
</evidence>
<dbReference type="EMBL" id="MEZV01000056">
    <property type="protein sequence ID" value="OGD65549.1"/>
    <property type="molecule type" value="Genomic_DNA"/>
</dbReference>
<dbReference type="PANTHER" id="PTHR43340">
    <property type="entry name" value="HYPOXANTHINE-GUANINE PHOSPHORIBOSYLTRANSFERASE"/>
    <property type="match status" value="1"/>
</dbReference>
<dbReference type="STRING" id="1797469.A3F08_02650"/>
<evidence type="ECO:0000256" key="1">
    <source>
        <dbReference type="ARBA" id="ARBA00048811"/>
    </source>
</evidence>
<comment type="catalytic activity">
    <reaction evidence="2">
        <text>IMP + diphosphate = hypoxanthine + 5-phospho-alpha-D-ribose 1-diphosphate</text>
        <dbReference type="Rhea" id="RHEA:17973"/>
        <dbReference type="ChEBI" id="CHEBI:17368"/>
        <dbReference type="ChEBI" id="CHEBI:33019"/>
        <dbReference type="ChEBI" id="CHEBI:58017"/>
        <dbReference type="ChEBI" id="CHEBI:58053"/>
        <dbReference type="EC" id="2.4.2.8"/>
    </reaction>
    <physiologicalReaction direction="right-to-left" evidence="2">
        <dbReference type="Rhea" id="RHEA:17975"/>
    </physiologicalReaction>
</comment>
<dbReference type="GO" id="GO:0032264">
    <property type="term" value="P:IMP salvage"/>
    <property type="evidence" value="ECO:0007669"/>
    <property type="project" value="TreeGrafter"/>
</dbReference>
<comment type="catalytic activity">
    <reaction evidence="1">
        <text>GMP + diphosphate = guanine + 5-phospho-alpha-D-ribose 1-diphosphate</text>
        <dbReference type="Rhea" id="RHEA:25424"/>
        <dbReference type="ChEBI" id="CHEBI:16235"/>
        <dbReference type="ChEBI" id="CHEBI:33019"/>
        <dbReference type="ChEBI" id="CHEBI:58017"/>
        <dbReference type="ChEBI" id="CHEBI:58115"/>
        <dbReference type="EC" id="2.4.2.8"/>
    </reaction>
    <physiologicalReaction direction="right-to-left" evidence="1">
        <dbReference type="Rhea" id="RHEA:25426"/>
    </physiologicalReaction>
</comment>